<evidence type="ECO:0000313" key="3">
    <source>
        <dbReference type="Proteomes" id="UP000789405"/>
    </source>
</evidence>
<proteinExistence type="predicted"/>
<gene>
    <name evidence="2" type="ORF">DERYTH_LOCUS17573</name>
</gene>
<accession>A0A9N9NPQ1</accession>
<keyword evidence="3" id="KW-1185">Reference proteome</keyword>
<protein>
    <submittedName>
        <fullName evidence="2">25789_t:CDS:1</fullName>
    </submittedName>
</protein>
<dbReference type="Proteomes" id="UP000789405">
    <property type="component" value="Unassembled WGS sequence"/>
</dbReference>
<reference evidence="2" key="1">
    <citation type="submission" date="2021-06" db="EMBL/GenBank/DDBJ databases">
        <authorList>
            <person name="Kallberg Y."/>
            <person name="Tangrot J."/>
            <person name="Rosling A."/>
        </authorList>
    </citation>
    <scope>NUCLEOTIDE SEQUENCE</scope>
    <source>
        <strain evidence="2">MA453B</strain>
    </source>
</reference>
<feature type="region of interest" description="Disordered" evidence="1">
    <location>
        <begin position="19"/>
        <end position="41"/>
    </location>
</feature>
<name>A0A9N9NPQ1_9GLOM</name>
<evidence type="ECO:0000313" key="2">
    <source>
        <dbReference type="EMBL" id="CAG8758450.1"/>
    </source>
</evidence>
<evidence type="ECO:0000256" key="1">
    <source>
        <dbReference type="SAM" id="MobiDB-lite"/>
    </source>
</evidence>
<sequence length="41" mass="4634">MATIDFDQLQHVLNTIQNNSTASEDNQQLEQNSIASEDNQQ</sequence>
<organism evidence="2 3">
    <name type="scientific">Dentiscutata erythropus</name>
    <dbReference type="NCBI Taxonomy" id="1348616"/>
    <lineage>
        <taxon>Eukaryota</taxon>
        <taxon>Fungi</taxon>
        <taxon>Fungi incertae sedis</taxon>
        <taxon>Mucoromycota</taxon>
        <taxon>Glomeromycotina</taxon>
        <taxon>Glomeromycetes</taxon>
        <taxon>Diversisporales</taxon>
        <taxon>Gigasporaceae</taxon>
        <taxon>Dentiscutata</taxon>
    </lineage>
</organism>
<comment type="caution">
    <text evidence="2">The sequence shown here is derived from an EMBL/GenBank/DDBJ whole genome shotgun (WGS) entry which is preliminary data.</text>
</comment>
<dbReference type="EMBL" id="CAJVPY010016728">
    <property type="protein sequence ID" value="CAG8758450.1"/>
    <property type="molecule type" value="Genomic_DNA"/>
</dbReference>
<dbReference type="AlphaFoldDB" id="A0A9N9NPQ1"/>